<gene>
    <name evidence="1" type="ORF">BXT89_15365</name>
</gene>
<evidence type="ECO:0008006" key="3">
    <source>
        <dbReference type="Google" id="ProtNLM"/>
    </source>
</evidence>
<dbReference type="Proteomes" id="UP000242847">
    <property type="component" value="Unassembled WGS sequence"/>
</dbReference>
<comment type="caution">
    <text evidence="1">The sequence shown here is derived from an EMBL/GenBank/DDBJ whole genome shotgun (WGS) entry which is preliminary data.</text>
</comment>
<dbReference type="AlphaFoldDB" id="A0A1S8DC07"/>
<protein>
    <recommendedName>
        <fullName evidence="3">Thermostable hemolysin</fullName>
    </recommendedName>
</protein>
<evidence type="ECO:0000313" key="2">
    <source>
        <dbReference type="Proteomes" id="UP000242847"/>
    </source>
</evidence>
<proteinExistence type="predicted"/>
<dbReference type="EMBL" id="MUBC01000040">
    <property type="protein sequence ID" value="ONM42968.1"/>
    <property type="molecule type" value="Genomic_DNA"/>
</dbReference>
<dbReference type="Pfam" id="PF12261">
    <property type="entry name" value="T_hemolysin"/>
    <property type="match status" value="1"/>
</dbReference>
<name>A0A1S8DC07_9GAMM</name>
<keyword evidence="2" id="KW-1185">Reference proteome</keyword>
<dbReference type="OrthoDB" id="7432757at2"/>
<evidence type="ECO:0000313" key="1">
    <source>
        <dbReference type="EMBL" id="ONM42968.1"/>
    </source>
</evidence>
<accession>A0A1S8DC07</accession>
<organism evidence="1 2">
    <name type="scientific">Halopseudomonas pachastrellae</name>
    <dbReference type="NCBI Taxonomy" id="254161"/>
    <lineage>
        <taxon>Bacteria</taxon>
        <taxon>Pseudomonadati</taxon>
        <taxon>Pseudomonadota</taxon>
        <taxon>Gammaproteobacteria</taxon>
        <taxon>Pseudomonadales</taxon>
        <taxon>Pseudomonadaceae</taxon>
        <taxon>Halopseudomonas</taxon>
    </lineage>
</organism>
<reference evidence="1 2" key="1">
    <citation type="submission" date="2017-01" db="EMBL/GenBank/DDBJ databases">
        <title>Draft genome sequence of Pseudomonas pachastrellae type strain CCUG 46540T from a deep sea.</title>
        <authorList>
            <person name="Gomila M."/>
            <person name="Mulet M."/>
            <person name="Lalucat J."/>
            <person name="Garcia-Valdes E."/>
        </authorList>
    </citation>
    <scope>NUCLEOTIDE SEQUENCE [LARGE SCALE GENOMIC DNA]</scope>
    <source>
        <strain evidence="1 2">CCUG 46540</strain>
    </source>
</reference>
<dbReference type="RefSeq" id="WP_083728564.1">
    <property type="nucleotide sequence ID" value="NZ_FOUD01000003.1"/>
</dbReference>
<dbReference type="STRING" id="254161.SAMN05216256_103140"/>
<sequence>MSQTPASQARQLARLGDDAALLHAPQHPDCTLRSRLESFVHDCFADTYGANVSQFMPELLGLCQQGELKAGVGMRGGASGPLFLEHYLDQPVCDAIRQHTDLPVHRERVVEVGNLAALAPGAGRLLIIALTHYLATRGYTWVVFTGTPMLLNSFQRLTLSPIDLGPADPLRLGEARLEWGSYYATQPRVMAGYIPEGFNQLQRRGLFERMRYQPDYLQTGSEIANDCA</sequence>
<dbReference type="InterPro" id="IPR022050">
    <property type="entry name" value="T_hemolysin"/>
</dbReference>